<accession>A0A4P5PH88</accession>
<organism evidence="2 3">
    <name type="scientific">Enterococcus florum</name>
    <dbReference type="NCBI Taxonomy" id="2480627"/>
    <lineage>
        <taxon>Bacteria</taxon>
        <taxon>Bacillati</taxon>
        <taxon>Bacillota</taxon>
        <taxon>Bacilli</taxon>
        <taxon>Lactobacillales</taxon>
        <taxon>Enterococcaceae</taxon>
        <taxon>Enterococcus</taxon>
    </lineage>
</organism>
<gene>
    <name evidence="2" type="ORF">NRIC_29130</name>
</gene>
<feature type="compositionally biased region" description="Polar residues" evidence="1">
    <location>
        <begin position="81"/>
        <end position="96"/>
    </location>
</feature>
<dbReference type="Proteomes" id="UP000290567">
    <property type="component" value="Unassembled WGS sequence"/>
</dbReference>
<feature type="region of interest" description="Disordered" evidence="1">
    <location>
        <begin position="75"/>
        <end position="96"/>
    </location>
</feature>
<keyword evidence="3" id="KW-1185">Reference proteome</keyword>
<protein>
    <submittedName>
        <fullName evidence="2">Uncharacterized protein</fullName>
    </submittedName>
</protein>
<dbReference type="InterPro" id="IPR046004">
    <property type="entry name" value="DUF5960"/>
</dbReference>
<name>A0A4P5PH88_9ENTE</name>
<proteinExistence type="predicted"/>
<evidence type="ECO:0000256" key="1">
    <source>
        <dbReference type="SAM" id="MobiDB-lite"/>
    </source>
</evidence>
<comment type="caution">
    <text evidence="2">The sequence shown here is derived from an EMBL/GenBank/DDBJ whole genome shotgun (WGS) entry which is preliminary data.</text>
</comment>
<dbReference type="Pfam" id="PF19385">
    <property type="entry name" value="DUF5960"/>
    <property type="match status" value="1"/>
</dbReference>
<dbReference type="EMBL" id="BJCC01000025">
    <property type="protein sequence ID" value="GCF95022.1"/>
    <property type="molecule type" value="Genomic_DNA"/>
</dbReference>
<dbReference type="AlphaFoldDB" id="A0A4P5PH88"/>
<evidence type="ECO:0000313" key="2">
    <source>
        <dbReference type="EMBL" id="GCF95022.1"/>
    </source>
</evidence>
<sequence length="96" mass="11157">MSMISSDTFEFFYKTYFSLVQEPAALPLFLSEIVQKMDDEGRDYFKVSAKRTGRNKDIYFQFKRVNDELVFTGIHTRGDSDGNTQRNHSANQISQT</sequence>
<evidence type="ECO:0000313" key="3">
    <source>
        <dbReference type="Proteomes" id="UP000290567"/>
    </source>
</evidence>
<dbReference type="OrthoDB" id="2186140at2"/>
<reference evidence="3" key="1">
    <citation type="submission" date="2019-02" db="EMBL/GenBank/DDBJ databases">
        <title>Draft genome sequence of Enterococcus sp. Gos25-1.</title>
        <authorList>
            <person name="Tanaka N."/>
            <person name="Shiwa Y."/>
            <person name="Fujita N."/>
        </authorList>
    </citation>
    <scope>NUCLEOTIDE SEQUENCE [LARGE SCALE GENOMIC DNA]</scope>
    <source>
        <strain evidence="3">Gos25-1</strain>
    </source>
</reference>